<evidence type="ECO:0000313" key="2">
    <source>
        <dbReference type="Proteomes" id="UP000024635"/>
    </source>
</evidence>
<comment type="caution">
    <text evidence="1">The sequence shown here is derived from an EMBL/GenBank/DDBJ whole genome shotgun (WGS) entry which is preliminary data.</text>
</comment>
<sequence>MSIGRCDLASFYIQSVYFGVSDSRTAWCATRPPAGGIPAADQMTDDRLWTLVTASGEFRLCLPWSAAGTPSEGGRVARHAVRLSDTPKYTDCRLG</sequence>
<proteinExistence type="predicted"/>
<protein>
    <submittedName>
        <fullName evidence="1">Uncharacterized protein</fullName>
    </submittedName>
</protein>
<dbReference type="AlphaFoldDB" id="A0A016S0B9"/>
<accession>A0A016S0B9</accession>
<dbReference type="Proteomes" id="UP000024635">
    <property type="component" value="Unassembled WGS sequence"/>
</dbReference>
<name>A0A016S0B9_9BILA</name>
<keyword evidence="2" id="KW-1185">Reference proteome</keyword>
<gene>
    <name evidence="1" type="primary">Acey_s0323.g2474</name>
    <name evidence="1" type="ORF">Y032_0323g2474</name>
</gene>
<evidence type="ECO:0000313" key="1">
    <source>
        <dbReference type="EMBL" id="EYB84055.1"/>
    </source>
</evidence>
<organism evidence="1 2">
    <name type="scientific">Ancylostoma ceylanicum</name>
    <dbReference type="NCBI Taxonomy" id="53326"/>
    <lineage>
        <taxon>Eukaryota</taxon>
        <taxon>Metazoa</taxon>
        <taxon>Ecdysozoa</taxon>
        <taxon>Nematoda</taxon>
        <taxon>Chromadorea</taxon>
        <taxon>Rhabditida</taxon>
        <taxon>Rhabditina</taxon>
        <taxon>Rhabditomorpha</taxon>
        <taxon>Strongyloidea</taxon>
        <taxon>Ancylostomatidae</taxon>
        <taxon>Ancylostomatinae</taxon>
        <taxon>Ancylostoma</taxon>
    </lineage>
</organism>
<reference evidence="2" key="1">
    <citation type="journal article" date="2015" name="Nat. Genet.">
        <title>The genome and transcriptome of the zoonotic hookworm Ancylostoma ceylanicum identify infection-specific gene families.</title>
        <authorList>
            <person name="Schwarz E.M."/>
            <person name="Hu Y."/>
            <person name="Antoshechkin I."/>
            <person name="Miller M.M."/>
            <person name="Sternberg P.W."/>
            <person name="Aroian R.V."/>
        </authorList>
    </citation>
    <scope>NUCLEOTIDE SEQUENCE</scope>
    <source>
        <strain evidence="2">HY135</strain>
    </source>
</reference>
<dbReference type="EMBL" id="JARK01001659">
    <property type="protein sequence ID" value="EYB84055.1"/>
    <property type="molecule type" value="Genomic_DNA"/>
</dbReference>